<evidence type="ECO:0000313" key="9">
    <source>
        <dbReference type="Proteomes" id="UP001165423"/>
    </source>
</evidence>
<keyword evidence="6" id="KW-0812">Transmembrane</keyword>
<gene>
    <name evidence="8" type="ORF">MQC88_02315</name>
</gene>
<keyword evidence="2 4" id="KW-0479">Metal-binding</keyword>
<dbReference type="PROSITE" id="PS51007">
    <property type="entry name" value="CYTC"/>
    <property type="match status" value="1"/>
</dbReference>
<dbReference type="Pfam" id="PF13442">
    <property type="entry name" value="Cytochrome_CBB3"/>
    <property type="match status" value="1"/>
</dbReference>
<keyword evidence="9" id="KW-1185">Reference proteome</keyword>
<evidence type="ECO:0000256" key="3">
    <source>
        <dbReference type="ARBA" id="ARBA00023004"/>
    </source>
</evidence>
<evidence type="ECO:0000256" key="5">
    <source>
        <dbReference type="SAM" id="MobiDB-lite"/>
    </source>
</evidence>
<evidence type="ECO:0000256" key="4">
    <source>
        <dbReference type="PROSITE-ProRule" id="PRU00433"/>
    </source>
</evidence>
<dbReference type="InterPro" id="IPR027843">
    <property type="entry name" value="DUF4440"/>
</dbReference>
<feature type="transmembrane region" description="Helical" evidence="6">
    <location>
        <begin position="7"/>
        <end position="27"/>
    </location>
</feature>
<feature type="compositionally biased region" description="Basic and acidic residues" evidence="5">
    <location>
        <begin position="176"/>
        <end position="213"/>
    </location>
</feature>
<keyword evidence="1 4" id="KW-0349">Heme</keyword>
<evidence type="ECO:0000256" key="1">
    <source>
        <dbReference type="ARBA" id="ARBA00022617"/>
    </source>
</evidence>
<sequence length="353" mass="37786">MKNHQRHLLAAGIAIGVLAIGIGGFVWSGLYNIGADDPHWAPTRMLIDNLREHSIGARMVDVAVPNLEDPQRIRLGAVNYSAMCTGCHLAPGVEDTEIRPGLYPMPPNLTTLANQDPKRSFWIIKHGIKMSAMPAWGKTHTDDQIWDMVAFLQKLPGMTPTQYAALGGKPPAEDEDHMHAGMEDEHAGGGESHGESEQDGHAHEAGDAGHEASDPAASTISMAGLAANAVPAAESAAKAFHEALKRGDRQVVLALLAPEVVIHEGGETQSREAYAASHLNHDIAFLKDADIRPVDIGSMAMGDTAMVGSRSQVRTTHHGEPVAVLSSEMLTLKKAPNGWLITQVDWVSQPLQP</sequence>
<dbReference type="RefSeq" id="WP_243318860.1">
    <property type="nucleotide sequence ID" value="NZ_JALGCL010000001.1"/>
</dbReference>
<organism evidence="8 9">
    <name type="scientific">Cognatiluteimonas sedimenti</name>
    <dbReference type="NCBI Taxonomy" id="2927791"/>
    <lineage>
        <taxon>Bacteria</taxon>
        <taxon>Pseudomonadati</taxon>
        <taxon>Pseudomonadota</taxon>
        <taxon>Gammaproteobacteria</taxon>
        <taxon>Lysobacterales</taxon>
        <taxon>Lysobacteraceae</taxon>
        <taxon>Cognatiluteimonas</taxon>
    </lineage>
</organism>
<feature type="domain" description="Cytochrome c" evidence="7">
    <location>
        <begin position="71"/>
        <end position="156"/>
    </location>
</feature>
<keyword evidence="6" id="KW-1133">Transmembrane helix</keyword>
<dbReference type="InterPro" id="IPR009056">
    <property type="entry name" value="Cyt_c-like_dom"/>
</dbReference>
<feature type="region of interest" description="Disordered" evidence="5">
    <location>
        <begin position="162"/>
        <end position="215"/>
    </location>
</feature>
<dbReference type="InterPro" id="IPR032710">
    <property type="entry name" value="NTF2-like_dom_sf"/>
</dbReference>
<keyword evidence="6" id="KW-0472">Membrane</keyword>
<dbReference type="Proteomes" id="UP001165423">
    <property type="component" value="Unassembled WGS sequence"/>
</dbReference>
<dbReference type="EMBL" id="JALGCL010000001">
    <property type="protein sequence ID" value="MCJ0824801.1"/>
    <property type="molecule type" value="Genomic_DNA"/>
</dbReference>
<reference evidence="8 9" key="1">
    <citation type="submission" date="2022-03" db="EMBL/GenBank/DDBJ databases">
        <title>Luteimonas soily sp. nov., a novel bacterium isolated from the soil.</title>
        <authorList>
            <person name="Zhang X."/>
        </authorList>
    </citation>
    <scope>NUCLEOTIDE SEQUENCE [LARGE SCALE GENOMIC DNA]</scope>
    <source>
        <strain evidence="8 9">50</strain>
    </source>
</reference>
<dbReference type="SUPFAM" id="SSF54427">
    <property type="entry name" value="NTF2-like"/>
    <property type="match status" value="1"/>
</dbReference>
<comment type="caution">
    <text evidence="8">The sequence shown here is derived from an EMBL/GenBank/DDBJ whole genome shotgun (WGS) entry which is preliminary data.</text>
</comment>
<dbReference type="Pfam" id="PF14534">
    <property type="entry name" value="DUF4440"/>
    <property type="match status" value="1"/>
</dbReference>
<evidence type="ECO:0000256" key="2">
    <source>
        <dbReference type="ARBA" id="ARBA00022723"/>
    </source>
</evidence>
<evidence type="ECO:0000256" key="6">
    <source>
        <dbReference type="SAM" id="Phobius"/>
    </source>
</evidence>
<name>A0ABT0A1E9_9GAMM</name>
<dbReference type="InterPro" id="IPR036909">
    <property type="entry name" value="Cyt_c-like_dom_sf"/>
</dbReference>
<evidence type="ECO:0000259" key="7">
    <source>
        <dbReference type="PROSITE" id="PS51007"/>
    </source>
</evidence>
<dbReference type="Gene3D" id="3.10.450.50">
    <property type="match status" value="1"/>
</dbReference>
<dbReference type="SUPFAM" id="SSF46626">
    <property type="entry name" value="Cytochrome c"/>
    <property type="match status" value="1"/>
</dbReference>
<accession>A0ABT0A1E9</accession>
<dbReference type="Gene3D" id="1.10.760.10">
    <property type="entry name" value="Cytochrome c-like domain"/>
    <property type="match status" value="1"/>
</dbReference>
<proteinExistence type="predicted"/>
<protein>
    <submittedName>
        <fullName evidence="8">C-type cytochrome</fullName>
    </submittedName>
</protein>
<evidence type="ECO:0000313" key="8">
    <source>
        <dbReference type="EMBL" id="MCJ0824801.1"/>
    </source>
</evidence>
<keyword evidence="3 4" id="KW-0408">Iron</keyword>